<organism evidence="7 8">
    <name type="scientific">Paraburkholderia caffeinilytica</name>
    <dbReference type="NCBI Taxonomy" id="1761016"/>
    <lineage>
        <taxon>Bacteria</taxon>
        <taxon>Pseudomonadati</taxon>
        <taxon>Pseudomonadota</taxon>
        <taxon>Betaproteobacteria</taxon>
        <taxon>Burkholderiales</taxon>
        <taxon>Burkholderiaceae</taxon>
        <taxon>Paraburkholderia</taxon>
    </lineage>
</organism>
<dbReference type="PROSITE" id="PS00211">
    <property type="entry name" value="ABC_TRANSPORTER_1"/>
    <property type="match status" value="1"/>
</dbReference>
<dbReference type="InterPro" id="IPR013611">
    <property type="entry name" value="Transp-assoc_OB_typ2"/>
</dbReference>
<dbReference type="Gene3D" id="2.40.50.140">
    <property type="entry name" value="Nucleic acid-binding proteins"/>
    <property type="match status" value="1"/>
</dbReference>
<dbReference type="PANTHER" id="PTHR43875:SF14">
    <property type="entry name" value="ABC TRANSPORTER ATP-BINDING PROTEIN"/>
    <property type="match status" value="1"/>
</dbReference>
<evidence type="ECO:0000256" key="5">
    <source>
        <dbReference type="ARBA" id="ARBA00022840"/>
    </source>
</evidence>
<feature type="domain" description="ABC transporter" evidence="6">
    <location>
        <begin position="49"/>
        <end position="279"/>
    </location>
</feature>
<dbReference type="Pfam" id="PF08402">
    <property type="entry name" value="TOBE_2"/>
    <property type="match status" value="1"/>
</dbReference>
<dbReference type="EMBL" id="BMHL01000004">
    <property type="protein sequence ID" value="GGC38991.1"/>
    <property type="molecule type" value="Genomic_DNA"/>
</dbReference>
<keyword evidence="2" id="KW-1003">Cell membrane</keyword>
<keyword evidence="4" id="KW-0547">Nucleotide-binding</keyword>
<dbReference type="SUPFAM" id="SSF52540">
    <property type="entry name" value="P-loop containing nucleoside triphosphate hydrolases"/>
    <property type="match status" value="1"/>
</dbReference>
<gene>
    <name evidence="7" type="ORF">GCM10011400_27100</name>
</gene>
<dbReference type="InterPro" id="IPR008995">
    <property type="entry name" value="Mo/tungstate-bd_C_term_dom"/>
</dbReference>
<protein>
    <submittedName>
        <fullName evidence="7">ABC transporter ATP-binding protein</fullName>
    </submittedName>
</protein>
<evidence type="ECO:0000313" key="8">
    <source>
        <dbReference type="Proteomes" id="UP000602004"/>
    </source>
</evidence>
<accession>A0ABQ1MET3</accession>
<dbReference type="SUPFAM" id="SSF50331">
    <property type="entry name" value="MOP-like"/>
    <property type="match status" value="1"/>
</dbReference>
<dbReference type="PROSITE" id="PS50893">
    <property type="entry name" value="ABC_TRANSPORTER_2"/>
    <property type="match status" value="1"/>
</dbReference>
<dbReference type="Proteomes" id="UP000602004">
    <property type="component" value="Unassembled WGS sequence"/>
</dbReference>
<dbReference type="InterPro" id="IPR003593">
    <property type="entry name" value="AAA+_ATPase"/>
</dbReference>
<dbReference type="InterPro" id="IPR003439">
    <property type="entry name" value="ABC_transporter-like_ATP-bd"/>
</dbReference>
<sequence>MANLVNVENAMANSVLNAVLNAADVANPADAANLGGAADTLGLSNPANVSVRNLKIQLGANTVIENLDLDVRAGEFVVLLGPSGCGKSTLLHSIAGLIDVTDGSIEIAGEDVTWADPKDRRIALVFQSYALYPTMSVERNLSFALRINGTPKAEIARRVTRASEMLQLGPLLKRKPAQLSGGQRQRVAIGRAIVREADVFLFDEPLSNLDAKLRTELRRELKQLHQRLGATMIYVTHDQVEAMTLATRMAVMRGGVIQQFGTPAEVYARPNNLFVATFLGSPAMNVLQGTLEPRDGALHFCTAHLQLDVSHYPFKKLPTDRLSCMLGVRAEDVRVGESSSPQMNGRANISLIEPMGNHRVIWLDYHGVQIASIDQTKTPVAIGEAAAFSFDGAHLSLFEEAGGTRL</sequence>
<dbReference type="Gene3D" id="2.40.50.100">
    <property type="match status" value="1"/>
</dbReference>
<keyword evidence="3" id="KW-0997">Cell inner membrane</keyword>
<evidence type="ECO:0000256" key="2">
    <source>
        <dbReference type="ARBA" id="ARBA00022475"/>
    </source>
</evidence>
<comment type="caution">
    <text evidence="7">The sequence shown here is derived from an EMBL/GenBank/DDBJ whole genome shotgun (WGS) entry which is preliminary data.</text>
</comment>
<reference evidence="8" key="1">
    <citation type="journal article" date="2019" name="Int. J. Syst. Evol. Microbiol.">
        <title>The Global Catalogue of Microorganisms (GCM) 10K type strain sequencing project: providing services to taxonomists for standard genome sequencing and annotation.</title>
        <authorList>
            <consortium name="The Broad Institute Genomics Platform"/>
            <consortium name="The Broad Institute Genome Sequencing Center for Infectious Disease"/>
            <person name="Wu L."/>
            <person name="Ma J."/>
        </authorList>
    </citation>
    <scope>NUCLEOTIDE SEQUENCE [LARGE SCALE GENOMIC DNA]</scope>
    <source>
        <strain evidence="8">CGMCC 1.15103</strain>
    </source>
</reference>
<evidence type="ECO:0000256" key="4">
    <source>
        <dbReference type="ARBA" id="ARBA00022741"/>
    </source>
</evidence>
<evidence type="ECO:0000256" key="3">
    <source>
        <dbReference type="ARBA" id="ARBA00022519"/>
    </source>
</evidence>
<keyword evidence="8" id="KW-1185">Reference proteome</keyword>
<dbReference type="InterPro" id="IPR017871">
    <property type="entry name" value="ABC_transporter-like_CS"/>
</dbReference>
<dbReference type="PANTHER" id="PTHR43875">
    <property type="entry name" value="MALTODEXTRIN IMPORT ATP-BINDING PROTEIN MSMX"/>
    <property type="match status" value="1"/>
</dbReference>
<dbReference type="Pfam" id="PF00005">
    <property type="entry name" value="ABC_tran"/>
    <property type="match status" value="1"/>
</dbReference>
<dbReference type="InterPro" id="IPR027417">
    <property type="entry name" value="P-loop_NTPase"/>
</dbReference>
<dbReference type="Gene3D" id="3.40.50.300">
    <property type="entry name" value="P-loop containing nucleotide triphosphate hydrolases"/>
    <property type="match status" value="1"/>
</dbReference>
<evidence type="ECO:0000313" key="7">
    <source>
        <dbReference type="EMBL" id="GGC38991.1"/>
    </source>
</evidence>
<keyword evidence="1" id="KW-0813">Transport</keyword>
<dbReference type="SMART" id="SM00382">
    <property type="entry name" value="AAA"/>
    <property type="match status" value="1"/>
</dbReference>
<name>A0ABQ1MET3_9BURK</name>
<keyword evidence="5 7" id="KW-0067">ATP-binding</keyword>
<dbReference type="InterPro" id="IPR015855">
    <property type="entry name" value="ABC_transpr_MalK-like"/>
</dbReference>
<dbReference type="InterPro" id="IPR012340">
    <property type="entry name" value="NA-bd_OB-fold"/>
</dbReference>
<proteinExistence type="predicted"/>
<keyword evidence="3" id="KW-0472">Membrane</keyword>
<evidence type="ECO:0000259" key="6">
    <source>
        <dbReference type="PROSITE" id="PS50893"/>
    </source>
</evidence>
<dbReference type="InterPro" id="IPR047641">
    <property type="entry name" value="ABC_transpr_MalK/UgpC-like"/>
</dbReference>
<evidence type="ECO:0000256" key="1">
    <source>
        <dbReference type="ARBA" id="ARBA00022448"/>
    </source>
</evidence>
<dbReference type="GO" id="GO:0005524">
    <property type="term" value="F:ATP binding"/>
    <property type="evidence" value="ECO:0007669"/>
    <property type="project" value="UniProtKB-KW"/>
</dbReference>
<dbReference type="CDD" id="cd03301">
    <property type="entry name" value="ABC_MalK_N"/>
    <property type="match status" value="1"/>
</dbReference>